<organism evidence="2 3">
    <name type="scientific">Limnobacter thiooxidans</name>
    <dbReference type="NCBI Taxonomy" id="131080"/>
    <lineage>
        <taxon>Bacteria</taxon>
        <taxon>Pseudomonadati</taxon>
        <taxon>Pseudomonadota</taxon>
        <taxon>Betaproteobacteria</taxon>
        <taxon>Burkholderiales</taxon>
        <taxon>Burkholderiaceae</taxon>
        <taxon>Limnobacter</taxon>
    </lineage>
</organism>
<keyword evidence="3" id="KW-1185">Reference proteome</keyword>
<dbReference type="Pfam" id="PF13098">
    <property type="entry name" value="Thioredoxin_2"/>
    <property type="match status" value="1"/>
</dbReference>
<evidence type="ECO:0000313" key="2">
    <source>
        <dbReference type="EMBL" id="BET26590.1"/>
    </source>
</evidence>
<dbReference type="InterPro" id="IPR012336">
    <property type="entry name" value="Thioredoxin-like_fold"/>
</dbReference>
<reference evidence="2 3" key="1">
    <citation type="submission" date="2023-10" db="EMBL/GenBank/DDBJ databases">
        <title>Complete Genome Sequence of Limnobacter thiooxidans CS-K2T, Isolated from freshwater lake sediments in Bavaria, Germany.</title>
        <authorList>
            <person name="Naruki M."/>
            <person name="Watanabe A."/>
            <person name="Warashina T."/>
            <person name="Morita T."/>
            <person name="Arakawa K."/>
        </authorList>
    </citation>
    <scope>NUCLEOTIDE SEQUENCE [LARGE SCALE GENOMIC DNA]</scope>
    <source>
        <strain evidence="2 3">CS-K2</strain>
    </source>
</reference>
<dbReference type="PROSITE" id="PS51352">
    <property type="entry name" value="THIOREDOXIN_2"/>
    <property type="match status" value="1"/>
</dbReference>
<accession>A0AA86MF00</accession>
<dbReference type="EMBL" id="AP028947">
    <property type="protein sequence ID" value="BET26590.1"/>
    <property type="molecule type" value="Genomic_DNA"/>
</dbReference>
<dbReference type="Gene3D" id="3.40.30.10">
    <property type="entry name" value="Glutaredoxin"/>
    <property type="match status" value="1"/>
</dbReference>
<gene>
    <name evidence="2" type="ORF">RGQ30_20910</name>
</gene>
<proteinExistence type="predicted"/>
<name>A0AA86MF00_9BURK</name>
<dbReference type="InterPro" id="IPR036249">
    <property type="entry name" value="Thioredoxin-like_sf"/>
</dbReference>
<protein>
    <recommendedName>
        <fullName evidence="1">Thioredoxin domain-containing protein</fullName>
    </recommendedName>
</protein>
<sequence>MRNLAQTPFQSLIFGLILALLSIQIQAKEIEAKPMHYNMPSWFKSSFLDILADVDEARSAGKGLLIFFHLENCPFCAHLLKDNFTTGPNKEKIQRNFDVIGIDVKGDLPVVWVDGKTYTEKELAKKLGVFATPALFVLGPQHEVVKKVMGYKKPDEFMALLPFRKQ</sequence>
<dbReference type="AlphaFoldDB" id="A0AA86MF00"/>
<dbReference type="Proteomes" id="UP001329151">
    <property type="component" value="Chromosome"/>
</dbReference>
<evidence type="ECO:0000259" key="1">
    <source>
        <dbReference type="PROSITE" id="PS51352"/>
    </source>
</evidence>
<feature type="domain" description="Thioredoxin" evidence="1">
    <location>
        <begin position="21"/>
        <end position="166"/>
    </location>
</feature>
<dbReference type="InterPro" id="IPR013766">
    <property type="entry name" value="Thioredoxin_domain"/>
</dbReference>
<dbReference type="KEGG" id="lto:RGQ30_20910"/>
<dbReference type="SUPFAM" id="SSF52833">
    <property type="entry name" value="Thioredoxin-like"/>
    <property type="match status" value="1"/>
</dbReference>
<evidence type="ECO:0000313" key="3">
    <source>
        <dbReference type="Proteomes" id="UP001329151"/>
    </source>
</evidence>